<dbReference type="EMBL" id="QTTY01000007">
    <property type="protein sequence ID" value="REF38852.1"/>
    <property type="molecule type" value="Genomic_DNA"/>
</dbReference>
<evidence type="ECO:0000313" key="2">
    <source>
        <dbReference type="Proteomes" id="UP000256530"/>
    </source>
</evidence>
<accession>A0A3D9VAN7</accession>
<dbReference type="Proteomes" id="UP000256530">
    <property type="component" value="Unassembled WGS sequence"/>
</dbReference>
<evidence type="ECO:0000313" key="1">
    <source>
        <dbReference type="EMBL" id="REF38852.1"/>
    </source>
</evidence>
<sequence>MCPFNCHKNKTILSDMENMIHLAELFMLIEAKEIFEFQFLYLLTSVRKDDILTIVGIPSATLPH</sequence>
<proteinExistence type="predicted"/>
<reference evidence="1 2" key="1">
    <citation type="submission" date="2018-08" db="EMBL/GenBank/DDBJ databases">
        <title>Freshwater and sediment microbial communities from various areas in North America, analyzing microbe dynamics in response to fracking.</title>
        <authorList>
            <person name="Lamendella R."/>
        </authorList>
    </citation>
    <scope>NUCLEOTIDE SEQUENCE [LARGE SCALE GENOMIC DNA]</scope>
    <source>
        <strain evidence="1 2">DB-1</strain>
    </source>
</reference>
<dbReference type="AlphaFoldDB" id="A0A3D9VAN7"/>
<comment type="caution">
    <text evidence="1">The sequence shown here is derived from an EMBL/GenBank/DDBJ whole genome shotgun (WGS) entry which is preliminary data.</text>
</comment>
<gene>
    <name evidence="1" type="ORF">DET55_10791</name>
</gene>
<protein>
    <submittedName>
        <fullName evidence="1">Uncharacterized protein</fullName>
    </submittedName>
</protein>
<organism evidence="1 2">
    <name type="scientific">Bacillus mycoides</name>
    <dbReference type="NCBI Taxonomy" id="1405"/>
    <lineage>
        <taxon>Bacteria</taxon>
        <taxon>Bacillati</taxon>
        <taxon>Bacillota</taxon>
        <taxon>Bacilli</taxon>
        <taxon>Bacillales</taxon>
        <taxon>Bacillaceae</taxon>
        <taxon>Bacillus</taxon>
        <taxon>Bacillus cereus group</taxon>
    </lineage>
</organism>
<name>A0A3D9VAN7_BACMY</name>